<evidence type="ECO:0000313" key="2">
    <source>
        <dbReference type="EMBL" id="CEF88131.1"/>
    </source>
</evidence>
<dbReference type="VEuPathDB" id="FungiDB:FGRAMPH1_01G21013"/>
<protein>
    <submittedName>
        <fullName evidence="2">Chromosome 3, complete genome</fullName>
    </submittedName>
</protein>
<dbReference type="EMBL" id="HG970334">
    <property type="protein sequence ID" value="CEF88131.1"/>
    <property type="molecule type" value="Genomic_DNA"/>
</dbReference>
<reference evidence="3 4" key="2">
    <citation type="journal article" date="2010" name="Nature">
        <title>Comparative genomics reveals mobile pathogenicity chromosomes in Fusarium.</title>
        <authorList>
            <person name="Ma L.J."/>
            <person name="van der Does H.C."/>
            <person name="Borkovich K.A."/>
            <person name="Coleman J.J."/>
            <person name="Daboussi M.J."/>
            <person name="Di Pietro A."/>
            <person name="Dufresne M."/>
            <person name="Freitag M."/>
            <person name="Grabherr M."/>
            <person name="Henrissat B."/>
            <person name="Houterman P.M."/>
            <person name="Kang S."/>
            <person name="Shim W.B."/>
            <person name="Woloshuk C."/>
            <person name="Xie X."/>
            <person name="Xu J.R."/>
            <person name="Antoniw J."/>
            <person name="Baker S.E."/>
            <person name="Bluhm B.H."/>
            <person name="Breakspear A."/>
            <person name="Brown D.W."/>
            <person name="Butchko R.A."/>
            <person name="Chapman S."/>
            <person name="Coulson R."/>
            <person name="Coutinho P.M."/>
            <person name="Danchin E.G."/>
            <person name="Diener A."/>
            <person name="Gale L.R."/>
            <person name="Gardiner D.M."/>
            <person name="Goff S."/>
            <person name="Hammond-Kosack K.E."/>
            <person name="Hilburn K."/>
            <person name="Hua-Van A."/>
            <person name="Jonkers W."/>
            <person name="Kazan K."/>
            <person name="Kodira C.D."/>
            <person name="Koehrsen M."/>
            <person name="Kumar L."/>
            <person name="Lee Y.H."/>
            <person name="Li L."/>
            <person name="Manners J.M."/>
            <person name="Miranda-Saavedra D."/>
            <person name="Mukherjee M."/>
            <person name="Park G."/>
            <person name="Park J."/>
            <person name="Park S.Y."/>
            <person name="Proctor R.H."/>
            <person name="Regev A."/>
            <person name="Ruiz-Roldan M.C."/>
            <person name="Sain D."/>
            <person name="Sakthikumar S."/>
            <person name="Sykes S."/>
            <person name="Schwartz D.C."/>
            <person name="Turgeon B.G."/>
            <person name="Wapinski I."/>
            <person name="Yoder O."/>
            <person name="Young S."/>
            <person name="Zeng Q."/>
            <person name="Zhou S."/>
            <person name="Galagan J."/>
            <person name="Cuomo C.A."/>
            <person name="Kistler H.C."/>
            <person name="Rep M."/>
        </authorList>
    </citation>
    <scope>GENOME REANNOTATION</scope>
    <source>
        <strain evidence="4">ATCC MYA-4620 / CBS 123657 / FGSC 9075 / NRRL 31084 / PH-1</strain>
        <strain evidence="3">PH-1 / ATCC MYA-4620 / FGSC 9075 / NRRL 31084</strain>
    </source>
</reference>
<gene>
    <name evidence="2" type="ORF">FGRAMPH1_01T21013</name>
</gene>
<evidence type="ECO:0000313" key="4">
    <source>
        <dbReference type="Proteomes" id="UP000070720"/>
    </source>
</evidence>
<dbReference type="EnsemblFungi" id="CEF88131">
    <property type="protein sequence ID" value="CEF88131"/>
    <property type="gene ID" value="FGRRES_20307"/>
</dbReference>
<dbReference type="AlphaFoldDB" id="A0A0E0SNW8"/>
<organism evidence="3">
    <name type="scientific">Gibberella zeae (strain ATCC MYA-4620 / CBS 123657 / FGSC 9075 / NRRL 31084 / PH-1)</name>
    <name type="common">Wheat head blight fungus</name>
    <name type="synonym">Fusarium graminearum</name>
    <dbReference type="NCBI Taxonomy" id="229533"/>
    <lineage>
        <taxon>Eukaryota</taxon>
        <taxon>Fungi</taxon>
        <taxon>Dikarya</taxon>
        <taxon>Ascomycota</taxon>
        <taxon>Pezizomycotina</taxon>
        <taxon>Sordariomycetes</taxon>
        <taxon>Hypocreomycetidae</taxon>
        <taxon>Hypocreales</taxon>
        <taxon>Nectriaceae</taxon>
        <taxon>Fusarium</taxon>
    </lineage>
</organism>
<reference evidence="2 4" key="4">
    <citation type="journal article" date="2015" name="BMC Genomics">
        <title>The completed genome sequence of the pathogenic ascomycete fungus Fusarium graminearum.</title>
        <authorList>
            <person name="King R."/>
            <person name="Urban M."/>
            <person name="Hammond-Kosack M.C."/>
            <person name="Hassani-Pak K."/>
            <person name="Hammond-Kosack K.E."/>
        </authorList>
    </citation>
    <scope>NUCLEOTIDE SEQUENCE [LARGE SCALE GENOMIC DNA]</scope>
    <source>
        <strain evidence="4">ATCC MYA-4620 / CBS 123657 / FGSC 9075 / NRRL 31084 / PH-1</strain>
        <strain evidence="2">PH-1</strain>
    </source>
</reference>
<reference evidence="3 4" key="1">
    <citation type="journal article" date="2007" name="Science">
        <title>The Fusarium graminearum genome reveals a link between localized polymorphism and pathogen specialization.</title>
        <authorList>
            <person name="Cuomo C.A."/>
            <person name="Gueldener U."/>
            <person name="Xu J.-R."/>
            <person name="Trail F."/>
            <person name="Turgeon B.G."/>
            <person name="Di Pietro A."/>
            <person name="Walton J.D."/>
            <person name="Ma L.-J."/>
            <person name="Baker S.E."/>
            <person name="Rep M."/>
            <person name="Adam G."/>
            <person name="Antoniw J."/>
            <person name="Baldwin T."/>
            <person name="Calvo S.E."/>
            <person name="Chang Y.-L."/>
            <person name="DeCaprio D."/>
            <person name="Gale L.R."/>
            <person name="Gnerre S."/>
            <person name="Goswami R.S."/>
            <person name="Hammond-Kosack K."/>
            <person name="Harris L.J."/>
            <person name="Hilburn K."/>
            <person name="Kennell J.C."/>
            <person name="Kroken S."/>
            <person name="Magnuson J.K."/>
            <person name="Mannhaupt G."/>
            <person name="Mauceli E.W."/>
            <person name="Mewes H.-W."/>
            <person name="Mitterbauer R."/>
            <person name="Muehlbauer G."/>
            <person name="Muensterkoetter M."/>
            <person name="Nelson D."/>
            <person name="O'Donnell K."/>
            <person name="Ouellet T."/>
            <person name="Qi W."/>
            <person name="Quesneville H."/>
            <person name="Roncero M.I.G."/>
            <person name="Seong K.-Y."/>
            <person name="Tetko I.V."/>
            <person name="Urban M."/>
            <person name="Waalwijk C."/>
            <person name="Ward T.J."/>
            <person name="Yao J."/>
            <person name="Birren B.W."/>
            <person name="Kistler H.C."/>
        </authorList>
    </citation>
    <scope>NUCLEOTIDE SEQUENCE [LARGE SCALE GENOMIC DNA]</scope>
    <source>
        <strain evidence="4">ATCC MYA-4620 / CBS 123657 / FGSC 9075 / NRRL 31084 / PH-1</strain>
        <strain evidence="3">PH-1 / ATCC MYA-4620 / FGSC 9075 / NRRL 31084</strain>
    </source>
</reference>
<sequence length="81" mass="9304">MFKDAITAATYWHAEMGDILARMQARERRIEVRNGKQQSRKSAVALEDHPSIRPDDISPKIHLIQISHQAIRLPHLVGLLR</sequence>
<feature type="region of interest" description="Disordered" evidence="1">
    <location>
        <begin position="32"/>
        <end position="51"/>
    </location>
</feature>
<keyword evidence="4" id="KW-1185">Reference proteome</keyword>
<proteinExistence type="predicted"/>
<dbReference type="InParanoid" id="A0A0E0SNW8"/>
<reference key="3">
    <citation type="submission" date="2014-02" db="EMBL/GenBank/DDBJ databases">
        <title>A revised Fusarium graminearum genomic reference sequence using whole shotgun re-sequencing.</title>
        <authorList>
            <person name="King R."/>
            <person name="Urban M."/>
            <person name="Hassani-Pak K."/>
            <person name="Hammond-Kosack K."/>
        </authorList>
    </citation>
    <scope>NUCLEOTIDE SEQUENCE</scope>
    <source>
        <strain>PH-1</strain>
    </source>
</reference>
<evidence type="ECO:0000313" key="3">
    <source>
        <dbReference type="EnsemblFungi" id="CEF88131"/>
    </source>
</evidence>
<dbReference type="Proteomes" id="UP000070720">
    <property type="component" value="Chromosome 3"/>
</dbReference>
<accession>A0A0E0SNW8</accession>
<name>A0A0E0SNW8_GIBZE</name>
<reference evidence="3" key="5">
    <citation type="submission" date="2017-01" db="UniProtKB">
        <authorList>
            <consortium name="EnsemblFungi"/>
        </authorList>
    </citation>
    <scope>IDENTIFICATION</scope>
    <source>
        <strain evidence="3">PH-1 / ATCC MYA-4620 / FGSC 9075 / NRRL 31084</strain>
    </source>
</reference>
<evidence type="ECO:0000256" key="1">
    <source>
        <dbReference type="SAM" id="MobiDB-lite"/>
    </source>
</evidence>